<dbReference type="Gene3D" id="1.20.5.510">
    <property type="entry name" value="Single helix bin"/>
    <property type="match status" value="1"/>
</dbReference>
<evidence type="ECO:0000256" key="2">
    <source>
        <dbReference type="ARBA" id="ARBA00022692"/>
    </source>
</evidence>
<evidence type="ECO:0000256" key="3">
    <source>
        <dbReference type="ARBA" id="ARBA00022989"/>
    </source>
</evidence>
<dbReference type="InterPro" id="IPR023431">
    <property type="entry name" value="PSII_PsbX_type_1_subfam"/>
</dbReference>
<comment type="function">
    <text evidence="6">Involved in the binding and/or turnover of quinones at the Q(B) site of photosystem II (PSII). PSII is a light-driven water plastoquinone oxidoreductase, using light energy to abstract electrons from H(2)O, generating a proton gradient subsequently used for ATP formation.</text>
</comment>
<dbReference type="EMBL" id="MH795130">
    <property type="protein sequence ID" value="AYO28392.1"/>
    <property type="molecule type" value="Genomic_DNA"/>
</dbReference>
<evidence type="ECO:0000256" key="5">
    <source>
        <dbReference type="ARBA" id="ARBA00023276"/>
    </source>
</evidence>
<dbReference type="InterPro" id="IPR009518">
    <property type="entry name" value="PSII_PsbX"/>
</dbReference>
<accession>A0A3G2QZH9</accession>
<keyword evidence="5 6" id="KW-0604">Photosystem II</keyword>
<dbReference type="HAMAP" id="MF_01386">
    <property type="entry name" value="PSII_PsbX_1"/>
    <property type="match status" value="1"/>
</dbReference>
<geneLocation type="plastid" evidence="7"/>
<name>A0A3G2QZH9_9STRA</name>
<dbReference type="AlphaFoldDB" id="A0A3G2QZH9"/>
<feature type="transmembrane region" description="Helical" evidence="6">
    <location>
        <begin position="12"/>
        <end position="30"/>
    </location>
</feature>
<evidence type="ECO:0000256" key="6">
    <source>
        <dbReference type="HAMAP-Rule" id="MF_01386"/>
    </source>
</evidence>
<protein>
    <recommendedName>
        <fullName evidence="6">Photosystem II reaction center protein X</fullName>
    </recommendedName>
</protein>
<dbReference type="GeneID" id="38571715"/>
<evidence type="ECO:0000313" key="7">
    <source>
        <dbReference type="EMBL" id="AYO28392.1"/>
    </source>
</evidence>
<dbReference type="Pfam" id="PF06596">
    <property type="entry name" value="PsbX"/>
    <property type="match status" value="1"/>
</dbReference>
<reference evidence="7" key="1">
    <citation type="submission" date="2018-08" db="EMBL/GenBank/DDBJ databases">
        <title>Comparative Plastid Genomics of Synurophyceae: Evolutionary Evidence of Lateral Gene Transfer and Inverted Repeat Dynamics.</title>
        <authorList>
            <person name="Kim J.I."/>
            <person name="Shin H."/>
            <person name="Skaloud P."/>
            <person name="Jung J."/>
            <person name="Yoon H.S."/>
            <person name="Archibald J.M."/>
            <person name="Shin W."/>
        </authorList>
    </citation>
    <scope>NUCLEOTIDE SEQUENCE</scope>
    <source>
        <strain evidence="7">FBCC200023</strain>
    </source>
</reference>
<proteinExistence type="inferred from homology"/>
<gene>
    <name evidence="6 7" type="primary">psbX</name>
</gene>
<keyword evidence="6" id="KW-0793">Thylakoid</keyword>
<keyword evidence="1 6" id="KW-0602">Photosynthesis</keyword>
<dbReference type="GO" id="GO:0009523">
    <property type="term" value="C:photosystem II"/>
    <property type="evidence" value="ECO:0007669"/>
    <property type="project" value="UniProtKB-KW"/>
</dbReference>
<keyword evidence="7" id="KW-0934">Plastid</keyword>
<keyword evidence="2 6" id="KW-0812">Transmembrane</keyword>
<dbReference type="RefSeq" id="YP_009545238.1">
    <property type="nucleotide sequence ID" value="NC_040134.1"/>
</dbReference>
<organism evidence="7">
    <name type="scientific">Synura uvella</name>
    <dbReference type="NCBI Taxonomy" id="52557"/>
    <lineage>
        <taxon>Eukaryota</taxon>
        <taxon>Sar</taxon>
        <taxon>Stramenopiles</taxon>
        <taxon>Ochrophyta</taxon>
        <taxon>Synurophyceae</taxon>
        <taxon>Synurales</taxon>
        <taxon>Mallomonadaceae</taxon>
        <taxon>Synura</taxon>
    </lineage>
</organism>
<dbReference type="GO" id="GO:0015979">
    <property type="term" value="P:photosynthesis"/>
    <property type="evidence" value="ECO:0007669"/>
    <property type="project" value="UniProtKB-UniRule"/>
</dbReference>
<evidence type="ECO:0000256" key="1">
    <source>
        <dbReference type="ARBA" id="ARBA00022531"/>
    </source>
</evidence>
<dbReference type="GO" id="GO:0042651">
    <property type="term" value="C:thylakoid membrane"/>
    <property type="evidence" value="ECO:0007669"/>
    <property type="project" value="UniProtKB-UniRule"/>
</dbReference>
<keyword evidence="4 6" id="KW-0472">Membrane</keyword>
<evidence type="ECO:0000256" key="4">
    <source>
        <dbReference type="ARBA" id="ARBA00023136"/>
    </source>
</evidence>
<comment type="similarity">
    <text evidence="6">Belongs to the PsbX family. Type 1 subfamily.</text>
</comment>
<keyword evidence="3 6" id="KW-1133">Transmembrane helix</keyword>
<comment type="subcellular location">
    <subcellularLocation>
        <location evidence="6">Cellular thylakoid membrane</location>
        <topology evidence="6">Single-pass membrane protein</topology>
    </subcellularLocation>
</comment>
<sequence length="41" mass="4428">MTPSLSNFLGSLFWGSVLVVLPITAAVIIVSRLDPLSREEV</sequence>
<comment type="subunit">
    <text evidence="6">PSII is composed of 1 copy each of membrane proteins PsbA, PsbB, PsbC, PsbD, PsbE, PsbF, PsbH, PsbI, PsbJ, PsbK, PsbL, PsbM, PsbT, PsbX, PsbY, PsbZ, Psb30/Ycf12, at least 3 peripheral proteins of the oxygen-evolving complex and a large number of cofactors. It forms dimeric complexes.</text>
</comment>